<dbReference type="SMART" id="SM00448">
    <property type="entry name" value="REC"/>
    <property type="match status" value="1"/>
</dbReference>
<gene>
    <name evidence="10" type="ORF">DMC30DRAFT_418422</name>
</gene>
<dbReference type="InterPro" id="IPR003594">
    <property type="entry name" value="HATPase_dom"/>
</dbReference>
<reference evidence="10 11" key="1">
    <citation type="submission" date="2019-03" db="EMBL/GenBank/DDBJ databases">
        <title>Rhodosporidium diobovatum UCD-FST 08-225 genome sequencing, assembly, and annotation.</title>
        <authorList>
            <person name="Fakankun I.U."/>
            <person name="Fristensky B."/>
            <person name="Levin D.B."/>
        </authorList>
    </citation>
    <scope>NUCLEOTIDE SEQUENCE [LARGE SCALE GENOMIC DNA]</scope>
    <source>
        <strain evidence="10 11">UCD-FST 08-225</strain>
    </source>
</reference>
<feature type="modified residue" description="4-aspartylphosphate" evidence="6">
    <location>
        <position position="943"/>
    </location>
</feature>
<dbReference type="Gene3D" id="3.30.565.10">
    <property type="entry name" value="Histidine kinase-like ATPase, C-terminal domain"/>
    <property type="match status" value="1"/>
</dbReference>
<dbReference type="Gene3D" id="3.40.50.2300">
    <property type="match status" value="1"/>
</dbReference>
<keyword evidence="3 6" id="KW-0597">Phosphoprotein</keyword>
<evidence type="ECO:0000256" key="1">
    <source>
        <dbReference type="ARBA" id="ARBA00000085"/>
    </source>
</evidence>
<dbReference type="Pfam" id="PF00072">
    <property type="entry name" value="Response_reg"/>
    <property type="match status" value="1"/>
</dbReference>
<evidence type="ECO:0000256" key="6">
    <source>
        <dbReference type="PROSITE-ProRule" id="PRU00169"/>
    </source>
</evidence>
<evidence type="ECO:0000313" key="11">
    <source>
        <dbReference type="Proteomes" id="UP000311382"/>
    </source>
</evidence>
<dbReference type="PANTHER" id="PTHR43047:SF72">
    <property type="entry name" value="OSMOSENSING HISTIDINE PROTEIN KINASE SLN1"/>
    <property type="match status" value="1"/>
</dbReference>
<feature type="domain" description="Histidine kinase" evidence="8">
    <location>
        <begin position="544"/>
        <end position="788"/>
    </location>
</feature>
<feature type="compositionally biased region" description="Polar residues" evidence="7">
    <location>
        <begin position="1028"/>
        <end position="1038"/>
    </location>
</feature>
<feature type="compositionally biased region" description="Low complexity" evidence="7">
    <location>
        <begin position="868"/>
        <end position="886"/>
    </location>
</feature>
<feature type="region of interest" description="Disordered" evidence="7">
    <location>
        <begin position="1020"/>
        <end position="1049"/>
    </location>
</feature>
<evidence type="ECO:0000256" key="4">
    <source>
        <dbReference type="ARBA" id="ARBA00022679"/>
    </source>
</evidence>
<dbReference type="Proteomes" id="UP000311382">
    <property type="component" value="Unassembled WGS sequence"/>
</dbReference>
<dbReference type="InterPro" id="IPR003661">
    <property type="entry name" value="HisK_dim/P_dom"/>
</dbReference>
<dbReference type="InterPro" id="IPR036890">
    <property type="entry name" value="HATPase_C_sf"/>
</dbReference>
<dbReference type="Gene3D" id="1.10.287.130">
    <property type="match status" value="1"/>
</dbReference>
<evidence type="ECO:0000256" key="7">
    <source>
        <dbReference type="SAM" id="MobiDB-lite"/>
    </source>
</evidence>
<dbReference type="GO" id="GO:0005886">
    <property type="term" value="C:plasma membrane"/>
    <property type="evidence" value="ECO:0007669"/>
    <property type="project" value="TreeGrafter"/>
</dbReference>
<dbReference type="AlphaFoldDB" id="A0A5C5FRN5"/>
<feature type="domain" description="Response regulatory" evidence="9">
    <location>
        <begin position="894"/>
        <end position="1012"/>
    </location>
</feature>
<dbReference type="PRINTS" id="PR00344">
    <property type="entry name" value="BCTRLSENSOR"/>
</dbReference>
<dbReference type="PROSITE" id="PS50110">
    <property type="entry name" value="RESPONSE_REGULATORY"/>
    <property type="match status" value="1"/>
</dbReference>
<feature type="compositionally biased region" description="Polar residues" evidence="7">
    <location>
        <begin position="844"/>
        <end position="862"/>
    </location>
</feature>
<dbReference type="EC" id="2.7.13.3" evidence="2"/>
<dbReference type="SUPFAM" id="SSF52172">
    <property type="entry name" value="CheY-like"/>
    <property type="match status" value="1"/>
</dbReference>
<dbReference type="EMBL" id="SOZI01000117">
    <property type="protein sequence ID" value="TNY18896.1"/>
    <property type="molecule type" value="Genomic_DNA"/>
</dbReference>
<dbReference type="SMART" id="SM00387">
    <property type="entry name" value="HATPase_c"/>
    <property type="match status" value="1"/>
</dbReference>
<keyword evidence="4" id="KW-0808">Transferase</keyword>
<name>A0A5C5FRN5_9BASI</name>
<dbReference type="STRING" id="5288.A0A5C5FRN5"/>
<dbReference type="GO" id="GO:0009927">
    <property type="term" value="F:histidine phosphotransfer kinase activity"/>
    <property type="evidence" value="ECO:0007669"/>
    <property type="project" value="TreeGrafter"/>
</dbReference>
<evidence type="ECO:0000256" key="5">
    <source>
        <dbReference type="ARBA" id="ARBA00022777"/>
    </source>
</evidence>
<feature type="region of interest" description="Disordered" evidence="7">
    <location>
        <begin position="1"/>
        <end position="21"/>
    </location>
</feature>
<dbReference type="CDD" id="cd00082">
    <property type="entry name" value="HisKA"/>
    <property type="match status" value="1"/>
</dbReference>
<dbReference type="OrthoDB" id="60033at2759"/>
<dbReference type="InterPro" id="IPR004358">
    <property type="entry name" value="Sig_transdc_His_kin-like_C"/>
</dbReference>
<dbReference type="InterPro" id="IPR011006">
    <property type="entry name" value="CheY-like_superfamily"/>
</dbReference>
<comment type="catalytic activity">
    <reaction evidence="1">
        <text>ATP + protein L-histidine = ADP + protein N-phospho-L-histidine.</text>
        <dbReference type="EC" id="2.7.13.3"/>
    </reaction>
</comment>
<feature type="region of interest" description="Disordered" evidence="7">
    <location>
        <begin position="819"/>
        <end position="892"/>
    </location>
</feature>
<comment type="caution">
    <text evidence="10">The sequence shown here is derived from an EMBL/GenBank/DDBJ whole genome shotgun (WGS) entry which is preliminary data.</text>
</comment>
<dbReference type="SMART" id="SM00388">
    <property type="entry name" value="HisKA"/>
    <property type="match status" value="1"/>
</dbReference>
<dbReference type="PROSITE" id="PS50109">
    <property type="entry name" value="HIS_KIN"/>
    <property type="match status" value="1"/>
</dbReference>
<dbReference type="CDD" id="cd17546">
    <property type="entry name" value="REC_hyHK_CKI1_RcsC-like"/>
    <property type="match status" value="1"/>
</dbReference>
<dbReference type="InterPro" id="IPR036097">
    <property type="entry name" value="HisK_dim/P_sf"/>
</dbReference>
<evidence type="ECO:0000259" key="9">
    <source>
        <dbReference type="PROSITE" id="PS50110"/>
    </source>
</evidence>
<dbReference type="SUPFAM" id="SSF55874">
    <property type="entry name" value="ATPase domain of HSP90 chaperone/DNA topoisomerase II/histidine kinase"/>
    <property type="match status" value="1"/>
</dbReference>
<evidence type="ECO:0000256" key="3">
    <source>
        <dbReference type="ARBA" id="ARBA00022553"/>
    </source>
</evidence>
<organism evidence="10 11">
    <name type="scientific">Rhodotorula diobovata</name>
    <dbReference type="NCBI Taxonomy" id="5288"/>
    <lineage>
        <taxon>Eukaryota</taxon>
        <taxon>Fungi</taxon>
        <taxon>Dikarya</taxon>
        <taxon>Basidiomycota</taxon>
        <taxon>Pucciniomycotina</taxon>
        <taxon>Microbotryomycetes</taxon>
        <taxon>Sporidiobolales</taxon>
        <taxon>Sporidiobolaceae</taxon>
        <taxon>Rhodotorula</taxon>
    </lineage>
</organism>
<dbReference type="GO" id="GO:0000155">
    <property type="term" value="F:phosphorelay sensor kinase activity"/>
    <property type="evidence" value="ECO:0007669"/>
    <property type="project" value="InterPro"/>
</dbReference>
<evidence type="ECO:0000256" key="2">
    <source>
        <dbReference type="ARBA" id="ARBA00012438"/>
    </source>
</evidence>
<dbReference type="Pfam" id="PF00512">
    <property type="entry name" value="HisKA"/>
    <property type="match status" value="1"/>
</dbReference>
<dbReference type="InterPro" id="IPR005467">
    <property type="entry name" value="His_kinase_dom"/>
</dbReference>
<dbReference type="PANTHER" id="PTHR43047">
    <property type="entry name" value="TWO-COMPONENT HISTIDINE PROTEIN KINASE"/>
    <property type="match status" value="1"/>
</dbReference>
<evidence type="ECO:0000313" key="10">
    <source>
        <dbReference type="EMBL" id="TNY18896.1"/>
    </source>
</evidence>
<accession>A0A5C5FRN5</accession>
<protein>
    <recommendedName>
        <fullName evidence="2">histidine kinase</fullName>
        <ecNumber evidence="2">2.7.13.3</ecNumber>
    </recommendedName>
</protein>
<dbReference type="InterPro" id="IPR001789">
    <property type="entry name" value="Sig_transdc_resp-reg_receiver"/>
</dbReference>
<dbReference type="SUPFAM" id="SSF47384">
    <property type="entry name" value="Homodimeric domain of signal transducing histidine kinase"/>
    <property type="match status" value="1"/>
</dbReference>
<keyword evidence="5" id="KW-0418">Kinase</keyword>
<proteinExistence type="predicted"/>
<evidence type="ECO:0000259" key="8">
    <source>
        <dbReference type="PROSITE" id="PS50109"/>
    </source>
</evidence>
<dbReference type="Pfam" id="PF02518">
    <property type="entry name" value="HATPase_c"/>
    <property type="match status" value="1"/>
</dbReference>
<sequence length="1049" mass="112079">MPVRTRMSTTPPPSPPAPEFQLDSPAAVGVLRSKVIAGRVFDAYTLSEWRGWLARNARGELVGTDAEVPASVKKALDQPVDPERFSPCPSYSCSYLGRAASPEQQLEFFALNGFLPPPPSPHEEERLKLVRAYNLDDPLMLDSISDTCALARTFFPEGVTVASLAITEHLSLMTGLSRAPTDDTDWAASLAALDASWCLGRHTLAAEDGLFVVLDSEKDWRVRGSPVFHPDGGGFRFYASHRVSLPSGVTTAEGEAPTMVPVGNLCAFSKTPQTEITDAQVTALRMLAKRVERDLLMAHEKEQQRKAREQASFVSSFLQLTLGGASVSADKVSASMQAVLGGAGTSAARHNAAAFSLAAERLCALSSASSAAILDLRDFLPARNAAGSNDELQRQAQRPRVHFRSPASGGIDYDASAHPLVVLGHAGIPQDSIKRVGSLGKDDIDAFEALVRRIKAGETDALPIRETVLNHLVPPDARASHLVPILDHTQSLALLIVVSLDNCVDELSESDATFLANVGHVCLSALVKDQDVESDRARLAFVSSISHALRLPLHGLAGQLELIRGASTGLEEHLAVADVCMDSLRGLIDDAVDFHHLNEPLAVAPPPASASDSNADVVDLSALLQDVTTRALNRSLQDAFDAGDDESSPPKQVSVVVDVASRAEGWLARARPNDLRRMVGNLVGNAYRYTHEGEVRVTLETTGQVLSTGQQVVKISVADTGCGIDEAFLRSGQLFMPFRRAGADAYTPSVGLGLPFVNLLVAQYGGQIEVTSALNEGTTVEILLPLTFVDSTPAPALERSLSDEIAVVAKAAISAAQHAPTDSTPAYVQPDACPAPSHRPVLSRMSTTASYDESQSCPSSPGSRPELSRTVSSASSQAYSATSSTTSRRRRPLRVLGCEDNAIARKLLAALLKQKGYEFVAANDGQKGVDAFKEFRPDVTVMDIGMPVKDGIQASHEIREIEAERGWTRHKIIALTGLSNEVDRVKARGLIDEWLTKGGSSLRNLTEELARLQLALDEADGEPDTPLTAVSSTTTYKSSEGAPPTFTAL</sequence>
<keyword evidence="11" id="KW-1185">Reference proteome</keyword>